<organism evidence="3 4">
    <name type="scientific">Paeniglutamicibacter gangotriensis Lz1y</name>
    <dbReference type="NCBI Taxonomy" id="1276920"/>
    <lineage>
        <taxon>Bacteria</taxon>
        <taxon>Bacillati</taxon>
        <taxon>Actinomycetota</taxon>
        <taxon>Actinomycetes</taxon>
        <taxon>Micrococcales</taxon>
        <taxon>Micrococcaceae</taxon>
        <taxon>Paeniglutamicibacter</taxon>
    </lineage>
</organism>
<gene>
    <name evidence="3" type="ORF">ADIAG_01668</name>
</gene>
<reference evidence="3 4" key="1">
    <citation type="journal article" date="2013" name="Genome Announc.">
        <title>Draft Genome Sequence of Arthrobacter gangotriensis Strain Lz1yT, Isolated from a Penguin Rookery Soil Sample Collected in Antarctica, near the Indian Station Dakshin Gangotri.</title>
        <authorList>
            <person name="Shivaji S."/>
            <person name="Ara S."/>
            <person name="Bandi S."/>
            <person name="Singh A."/>
            <person name="Kumar Pinnaka A."/>
        </authorList>
    </citation>
    <scope>NUCLEOTIDE SEQUENCE [LARGE SCALE GENOMIC DNA]</scope>
    <source>
        <strain evidence="3 4">Lz1y</strain>
    </source>
</reference>
<feature type="compositionally biased region" description="Low complexity" evidence="1">
    <location>
        <begin position="81"/>
        <end position="91"/>
    </location>
</feature>
<feature type="transmembrane region" description="Helical" evidence="2">
    <location>
        <begin position="208"/>
        <end position="240"/>
    </location>
</feature>
<feature type="transmembrane region" description="Helical" evidence="2">
    <location>
        <begin position="117"/>
        <end position="141"/>
    </location>
</feature>
<protein>
    <recommendedName>
        <fullName evidence="5">DUF4064 domain-containing protein</fullName>
    </recommendedName>
</protein>
<keyword evidence="4" id="KW-1185">Reference proteome</keyword>
<accession>M7MVG3</accession>
<dbReference type="RefSeq" id="WP_007270859.1">
    <property type="nucleotide sequence ID" value="NZ_AOCK01000004.1"/>
</dbReference>
<dbReference type="PATRIC" id="fig|1276920.7.peg.1668"/>
<dbReference type="AlphaFoldDB" id="M7MVG3"/>
<feature type="compositionally biased region" description="Pro residues" evidence="1">
    <location>
        <begin position="53"/>
        <end position="80"/>
    </location>
</feature>
<keyword evidence="2" id="KW-0472">Membrane</keyword>
<evidence type="ECO:0000313" key="4">
    <source>
        <dbReference type="Proteomes" id="UP000012015"/>
    </source>
</evidence>
<comment type="caution">
    <text evidence="3">The sequence shown here is derived from an EMBL/GenBank/DDBJ whole genome shotgun (WGS) entry which is preliminary data.</text>
</comment>
<feature type="compositionally biased region" description="Polar residues" evidence="1">
    <location>
        <begin position="1"/>
        <end position="16"/>
    </location>
</feature>
<feature type="transmembrane region" description="Helical" evidence="2">
    <location>
        <begin position="174"/>
        <end position="196"/>
    </location>
</feature>
<proteinExistence type="predicted"/>
<dbReference type="Proteomes" id="UP000012015">
    <property type="component" value="Unassembled WGS sequence"/>
</dbReference>
<dbReference type="STRING" id="1276920.ADIAG_01668"/>
<evidence type="ECO:0000256" key="2">
    <source>
        <dbReference type="SAM" id="Phobius"/>
    </source>
</evidence>
<keyword evidence="2" id="KW-0812">Transmembrane</keyword>
<dbReference type="eggNOG" id="ENOG5030J84">
    <property type="taxonomic scope" value="Bacteria"/>
</dbReference>
<keyword evidence="2" id="KW-1133">Transmembrane helix</keyword>
<evidence type="ECO:0008006" key="5">
    <source>
        <dbReference type="Google" id="ProtNLM"/>
    </source>
</evidence>
<evidence type="ECO:0000256" key="1">
    <source>
        <dbReference type="SAM" id="MobiDB-lite"/>
    </source>
</evidence>
<sequence length="259" mass="27201">MSTPGNDPQNPQTPNGEPNAPQYGQRAPQDPNAAGQPPYGQPPQYGSQEPNPYGQPPQAPSPYGQPPQAPSPYGQPPQAPSPYGQQPQAGGFQVPLQGNFAAPQMPTHRPKELDTSFWAILAAGVVAAVAMITSIFGLNAASLRAELASMEGMEEQLANSGMNLDDVMGMLPTIQTVVVVIAVISLAIYALIAFMIRKGSNVARIFATIFAALSLLSLGTGLLMLVAIILGVVGVVFAWLRPSSQFIAARRAARAAGYR</sequence>
<dbReference type="EMBL" id="AOCK01000004">
    <property type="protein sequence ID" value="EMQ98910.1"/>
    <property type="molecule type" value="Genomic_DNA"/>
</dbReference>
<evidence type="ECO:0000313" key="3">
    <source>
        <dbReference type="EMBL" id="EMQ98910.1"/>
    </source>
</evidence>
<feature type="compositionally biased region" description="Low complexity" evidence="1">
    <location>
        <begin position="35"/>
        <end position="46"/>
    </location>
</feature>
<name>M7MVG3_9MICC</name>
<feature type="region of interest" description="Disordered" evidence="1">
    <location>
        <begin position="1"/>
        <end position="108"/>
    </location>
</feature>